<feature type="domain" description="AB hydrolase-1" evidence="1">
    <location>
        <begin position="26"/>
        <end position="260"/>
    </location>
</feature>
<evidence type="ECO:0000313" key="2">
    <source>
        <dbReference type="EMBL" id="GAA4337905.1"/>
    </source>
</evidence>
<keyword evidence="3" id="KW-1185">Reference proteome</keyword>
<dbReference type="EMBL" id="BAABFO010000018">
    <property type="protein sequence ID" value="GAA4337905.1"/>
    <property type="molecule type" value="Genomic_DNA"/>
</dbReference>
<reference evidence="3" key="1">
    <citation type="journal article" date="2019" name="Int. J. Syst. Evol. Microbiol.">
        <title>The Global Catalogue of Microorganisms (GCM) 10K type strain sequencing project: providing services to taxonomists for standard genome sequencing and annotation.</title>
        <authorList>
            <consortium name="The Broad Institute Genomics Platform"/>
            <consortium name="The Broad Institute Genome Sequencing Center for Infectious Disease"/>
            <person name="Wu L."/>
            <person name="Ma J."/>
        </authorList>
    </citation>
    <scope>NUCLEOTIDE SEQUENCE [LARGE SCALE GENOMIC DNA]</scope>
    <source>
        <strain evidence="3">JCM 17666</strain>
    </source>
</reference>
<gene>
    <name evidence="2" type="ORF">GCM10023144_34270</name>
</gene>
<dbReference type="RefSeq" id="WP_345251092.1">
    <property type="nucleotide sequence ID" value="NZ_BAABFO010000018.1"/>
</dbReference>
<proteinExistence type="predicted"/>
<comment type="caution">
    <text evidence="2">The sequence shown here is derived from an EMBL/GenBank/DDBJ whole genome shotgun (WGS) entry which is preliminary data.</text>
</comment>
<accession>A0ABP8HDU1</accession>
<protein>
    <submittedName>
        <fullName evidence="2">Alpha/beta hydrolase</fullName>
    </submittedName>
</protein>
<dbReference type="GO" id="GO:0016787">
    <property type="term" value="F:hydrolase activity"/>
    <property type="evidence" value="ECO:0007669"/>
    <property type="project" value="UniProtKB-KW"/>
</dbReference>
<keyword evidence="2" id="KW-0378">Hydrolase</keyword>
<dbReference type="SUPFAM" id="SSF53474">
    <property type="entry name" value="alpha/beta-Hydrolases"/>
    <property type="match status" value="1"/>
</dbReference>
<dbReference type="PANTHER" id="PTHR43329">
    <property type="entry name" value="EPOXIDE HYDROLASE"/>
    <property type="match status" value="1"/>
</dbReference>
<dbReference type="InterPro" id="IPR029058">
    <property type="entry name" value="AB_hydrolase_fold"/>
</dbReference>
<dbReference type="InterPro" id="IPR000073">
    <property type="entry name" value="AB_hydrolase_1"/>
</dbReference>
<name>A0ABP8HDU1_9BURK</name>
<evidence type="ECO:0000259" key="1">
    <source>
        <dbReference type="Pfam" id="PF00561"/>
    </source>
</evidence>
<dbReference type="Gene3D" id="3.40.50.1820">
    <property type="entry name" value="alpha/beta hydrolase"/>
    <property type="match status" value="1"/>
</dbReference>
<evidence type="ECO:0000313" key="3">
    <source>
        <dbReference type="Proteomes" id="UP001501671"/>
    </source>
</evidence>
<organism evidence="2 3">
    <name type="scientific">Pigmentiphaga soli</name>
    <dbReference type="NCBI Taxonomy" id="1007095"/>
    <lineage>
        <taxon>Bacteria</taxon>
        <taxon>Pseudomonadati</taxon>
        <taxon>Pseudomonadota</taxon>
        <taxon>Betaproteobacteria</taxon>
        <taxon>Burkholderiales</taxon>
        <taxon>Alcaligenaceae</taxon>
        <taxon>Pigmentiphaga</taxon>
    </lineage>
</organism>
<dbReference type="Proteomes" id="UP001501671">
    <property type="component" value="Unassembled WGS sequence"/>
</dbReference>
<dbReference type="Pfam" id="PF00561">
    <property type="entry name" value="Abhydrolase_1"/>
    <property type="match status" value="1"/>
</dbReference>
<sequence length="293" mass="33377">MFEGFTTTDIETSGARIHLRHGGSGPPLLLLHGNPATHVTWHRIANRLAERYTVVATDLRGYGDSVGPEDGGPRHENYSFRAMAQDQVEVMRALGFDRFYVAGHDRGARTTHRLCLDHPERVLKAAVLDILPSQYVWTHVDKKWATDSWHWTFMIQPAPFPEQLMAGVPADWFMRFKLSKNGRGLDFFPKEVFDEYVRCFTWKTIHASCEDYRACATIDLELDNADIERGNMVKAPLLVLWGRHGAVAGKGDVLSIWQERTELPVTGAATESGHYVPEEAPDDTYDWFVRFFR</sequence>